<protein>
    <submittedName>
        <fullName evidence="4">Damage-inducible protein DinB</fullName>
    </submittedName>
</protein>
<keyword evidence="2 3" id="KW-0479">Metal-binding</keyword>
<reference evidence="4" key="1">
    <citation type="journal article" date="2020" name="mSystems">
        <title>Genome- and Community-Level Interaction Insights into Carbon Utilization and Element Cycling Functions of Hydrothermarchaeota in Hydrothermal Sediment.</title>
        <authorList>
            <person name="Zhou Z."/>
            <person name="Liu Y."/>
            <person name="Xu W."/>
            <person name="Pan J."/>
            <person name="Luo Z.H."/>
            <person name="Li M."/>
        </authorList>
    </citation>
    <scope>NUCLEOTIDE SEQUENCE [LARGE SCALE GENOMIC DNA]</scope>
    <source>
        <strain evidence="4">SpSt-374</strain>
    </source>
</reference>
<dbReference type="InterPro" id="IPR034660">
    <property type="entry name" value="DinB/YfiT-like"/>
</dbReference>
<feature type="binding site" evidence="3">
    <location>
        <position position="137"/>
    </location>
    <ligand>
        <name>a divalent metal cation</name>
        <dbReference type="ChEBI" id="CHEBI:60240"/>
    </ligand>
</feature>
<gene>
    <name evidence="4" type="ORF">ENR15_06465</name>
</gene>
<dbReference type="Pfam" id="PF05163">
    <property type="entry name" value="DinB"/>
    <property type="match status" value="1"/>
</dbReference>
<evidence type="ECO:0000313" key="4">
    <source>
        <dbReference type="EMBL" id="HGG00288.1"/>
    </source>
</evidence>
<dbReference type="Gene3D" id="1.20.120.450">
    <property type="entry name" value="dinb family like domain"/>
    <property type="match status" value="1"/>
</dbReference>
<proteinExistence type="inferred from homology"/>
<accession>A0A7C3ZV35</accession>
<evidence type="ECO:0000256" key="1">
    <source>
        <dbReference type="ARBA" id="ARBA00008635"/>
    </source>
</evidence>
<dbReference type="InterPro" id="IPR007837">
    <property type="entry name" value="DinB"/>
</dbReference>
<organism evidence="4">
    <name type="scientific">Planktothricoides sp. SpSt-374</name>
    <dbReference type="NCBI Taxonomy" id="2282167"/>
    <lineage>
        <taxon>Bacteria</taxon>
        <taxon>Bacillati</taxon>
        <taxon>Cyanobacteriota</taxon>
        <taxon>Cyanophyceae</taxon>
        <taxon>Oscillatoriophycideae</taxon>
        <taxon>Oscillatoriales</taxon>
        <taxon>Oscillatoriaceae</taxon>
        <taxon>Planktothricoides</taxon>
    </lineage>
</organism>
<feature type="binding site" evidence="3">
    <location>
        <position position="53"/>
    </location>
    <ligand>
        <name>a divalent metal cation</name>
        <dbReference type="ChEBI" id="CHEBI:60240"/>
    </ligand>
</feature>
<sequence>MTANPLIAHFQMLARYNTLANSKIYNTCATLPQPELHRIRPAFFKTIHGTLNHILIGDRIWLGRFAGEEVPSTGLNAILYPDFEALRQARIEEDARIEAFTQTITEDFLSQTITYRNNAGNIHADRVSLLLAHFFNHQTHHRGQIHDMLSQTELAPPSLDMHRLLRPDPV</sequence>
<dbReference type="PANTHER" id="PTHR37302:SF1">
    <property type="entry name" value="PROTEIN DINB"/>
    <property type="match status" value="1"/>
</dbReference>
<dbReference type="EMBL" id="DSPX01000060">
    <property type="protein sequence ID" value="HGG00288.1"/>
    <property type="molecule type" value="Genomic_DNA"/>
</dbReference>
<comment type="caution">
    <text evidence="4">The sequence shown here is derived from an EMBL/GenBank/DDBJ whole genome shotgun (WGS) entry which is preliminary data.</text>
</comment>
<comment type="similarity">
    <text evidence="1">Belongs to the DinB family.</text>
</comment>
<feature type="binding site" evidence="3">
    <location>
        <position position="141"/>
    </location>
    <ligand>
        <name>a divalent metal cation</name>
        <dbReference type="ChEBI" id="CHEBI:60240"/>
    </ligand>
</feature>
<dbReference type="GO" id="GO:0046872">
    <property type="term" value="F:metal ion binding"/>
    <property type="evidence" value="ECO:0007669"/>
    <property type="project" value="UniProtKB-KW"/>
</dbReference>
<evidence type="ECO:0000256" key="2">
    <source>
        <dbReference type="ARBA" id="ARBA00022723"/>
    </source>
</evidence>
<name>A0A7C3ZV35_9CYAN</name>
<dbReference type="PANTHER" id="PTHR37302">
    <property type="entry name" value="SLR1116 PROTEIN"/>
    <property type="match status" value="1"/>
</dbReference>
<dbReference type="AlphaFoldDB" id="A0A7C3ZV35"/>
<dbReference type="SUPFAM" id="SSF109854">
    <property type="entry name" value="DinB/YfiT-like putative metalloenzymes"/>
    <property type="match status" value="1"/>
</dbReference>
<evidence type="ECO:0000256" key="3">
    <source>
        <dbReference type="PIRSR" id="PIRSR607837-1"/>
    </source>
</evidence>